<feature type="compositionally biased region" description="Basic and acidic residues" evidence="5">
    <location>
        <begin position="4315"/>
        <end position="5394"/>
    </location>
</feature>
<dbReference type="SMART" id="SM00408">
    <property type="entry name" value="IGc2"/>
    <property type="match status" value="8"/>
</dbReference>
<dbReference type="Gene3D" id="2.60.40.10">
    <property type="entry name" value="Immunoglobulins"/>
    <property type="match status" value="10"/>
</dbReference>
<feature type="coiled-coil region" evidence="4">
    <location>
        <begin position="2487"/>
        <end position="2514"/>
    </location>
</feature>
<accession>A0ABR1AU91</accession>
<feature type="compositionally biased region" description="Polar residues" evidence="5">
    <location>
        <begin position="1161"/>
        <end position="1173"/>
    </location>
</feature>
<feature type="region of interest" description="Disordered" evidence="5">
    <location>
        <begin position="4314"/>
        <end position="5436"/>
    </location>
</feature>
<evidence type="ECO:0000256" key="1">
    <source>
        <dbReference type="ARBA" id="ARBA00022729"/>
    </source>
</evidence>
<keyword evidence="1" id="KW-0732">Signal</keyword>
<gene>
    <name evidence="7" type="ORF">RUM44_009969</name>
</gene>
<dbReference type="EMBL" id="JAWJWF010000045">
    <property type="protein sequence ID" value="KAK6627491.1"/>
    <property type="molecule type" value="Genomic_DNA"/>
</dbReference>
<keyword evidence="3" id="KW-0393">Immunoglobulin domain</keyword>
<dbReference type="SMART" id="SM00409">
    <property type="entry name" value="IG"/>
    <property type="match status" value="10"/>
</dbReference>
<feature type="domain" description="Ig-like" evidence="6">
    <location>
        <begin position="574"/>
        <end position="650"/>
    </location>
</feature>
<feature type="domain" description="Ig-like" evidence="6">
    <location>
        <begin position="5842"/>
        <end position="5936"/>
    </location>
</feature>
<feature type="compositionally biased region" description="Basic and acidic residues" evidence="5">
    <location>
        <begin position="5463"/>
        <end position="5503"/>
    </location>
</feature>
<name>A0ABR1AU91_POLSC</name>
<keyword evidence="4" id="KW-0175">Coiled coil</keyword>
<evidence type="ECO:0000256" key="5">
    <source>
        <dbReference type="SAM" id="MobiDB-lite"/>
    </source>
</evidence>
<dbReference type="InterPro" id="IPR003598">
    <property type="entry name" value="Ig_sub2"/>
</dbReference>
<feature type="domain" description="Ig-like" evidence="6">
    <location>
        <begin position="368"/>
        <end position="459"/>
    </location>
</feature>
<dbReference type="InterPro" id="IPR036179">
    <property type="entry name" value="Ig-like_dom_sf"/>
</dbReference>
<feature type="compositionally biased region" description="Basic and acidic residues" evidence="5">
    <location>
        <begin position="1120"/>
        <end position="1132"/>
    </location>
</feature>
<feature type="domain" description="Ig-like" evidence="6">
    <location>
        <begin position="469"/>
        <end position="545"/>
    </location>
</feature>
<evidence type="ECO:0000256" key="4">
    <source>
        <dbReference type="SAM" id="Coils"/>
    </source>
</evidence>
<organism evidence="7 8">
    <name type="scientific">Polyplax serrata</name>
    <name type="common">Common mouse louse</name>
    <dbReference type="NCBI Taxonomy" id="468196"/>
    <lineage>
        <taxon>Eukaryota</taxon>
        <taxon>Metazoa</taxon>
        <taxon>Ecdysozoa</taxon>
        <taxon>Arthropoda</taxon>
        <taxon>Hexapoda</taxon>
        <taxon>Insecta</taxon>
        <taxon>Pterygota</taxon>
        <taxon>Neoptera</taxon>
        <taxon>Paraneoptera</taxon>
        <taxon>Psocodea</taxon>
        <taxon>Troctomorpha</taxon>
        <taxon>Phthiraptera</taxon>
        <taxon>Anoplura</taxon>
        <taxon>Polyplacidae</taxon>
        <taxon>Polyplax</taxon>
    </lineage>
</organism>
<evidence type="ECO:0000259" key="6">
    <source>
        <dbReference type="PROSITE" id="PS50835"/>
    </source>
</evidence>
<protein>
    <recommendedName>
        <fullName evidence="6">Ig-like domain-containing protein</fullName>
    </recommendedName>
</protein>
<feature type="compositionally biased region" description="Basic and acidic residues" evidence="5">
    <location>
        <begin position="1174"/>
        <end position="1184"/>
    </location>
</feature>
<dbReference type="SUPFAM" id="SSF48726">
    <property type="entry name" value="Immunoglobulin"/>
    <property type="match status" value="10"/>
</dbReference>
<dbReference type="InterPro" id="IPR013098">
    <property type="entry name" value="Ig_I-set"/>
</dbReference>
<sequence>MGSKCCKCNSENYKPGGTTSKSSGSSAYGPAKRFALATSAEAPPKVMNLRLGKDAYEIFKNFLLGKKTIDVRDTSNYYKLSIPRPENCNSPSVVFLKVARSHSMPVPRIKGNRQLVGERYNAGENNNTVYLNIRGLTRDDEGEYTVTAKNLAGESQSAVQLRINDNSEDDETPIFLRKLNDLSVKVGTRTRFLVEIRSSSDLKVVWYRNDIPISEEEKFHFVHEGNFYCVDVAPVTVEDGGRWACVAENLAGRSSCSCRLNVLIPKTYKAPEFLEELQAILTTQGTVSLECKVVGVPTPVLRWYKDGKEIKPGDMFALTANPDDPTSLGTYTCEAVNCMGKSYSSSRVHVKGSTSREGSLKPNDSPPPHFVKELKNEMVKIGSALTLSCKVAVPPWPRSIQWYNKEGKVEPSEKYHVMEDGLGGYSIEIFPLEAADEGEWKCVAKSDAGAMGITHCTVQMSYPKNYRKPKFLESLKAILTDEGLVSFECKVVGFPTPQLQWFKDGQELKPGDVYQLTGTNSLGSYSCIAKNCMGEARSTAELTVEDIQYQLNDEEKLLLFSKNQPPRFIQGLKSCEAKINEDFRYTIKVTVVPEPKLCWYKDDEKIELVARFSVTKENLGVYHLDIKKLEITDQAEWKCVATNEFGQSVTSGFLKLIIPKHYKKPRFLECLRAILTEHGTLNLECKVIGIPQPTLKWYKDGKELKPGDIHKIISGQDGTCCLGVYTCEAHNCMGSVSSSASLLGFEDRMAVKESAIYKPDLQYNLAKNTSLSTINEERTSQMYDTPASEHSITTDERGDVSFSFDGKEVSISLYETPDLTEDEALQVVEMYADELSEHVSEQNVVELPPLRFTKESSKSGPLLMEAVVIDITPEYFSSAEEDLRTEADLEDVSMAEEMSQSRSPLSADADGFGGKTNAENIEQLLENMYNYEPKPKKISKDTSSGSDKESYKSFSDKKDDSTMADMSAVEVSLASSKDIVQRSRQGSRKSIKTKEDTVKSKKSRSRSSSMEKKQQFDGTVGDNSVVIPSKRKSTSRSSSIESTKKLQRTPKTTGKEDQNSDIKDRSDSADEVHTVIDTNKEISSEKDNTTPKPPARKKKLSTSASEKMEEETSGRGTSLTEDRKDSTKRENENANETGKKRTSGSSTSSISDDVVTKKTKASQSSPVENNTETSTKERHKESNEKMAKGRLILLRNISNCLQEVQQGLTSANHQIEAKCSQEINQTDYKDFTNSIQGLENNFLNVQKKLQDDATIPSFEALQTIDRPLQDLKTGLKLLEEKKENTEIDDTLEIFKLIVNHLRNQIMDIKGLNESQPQASFEIIEDLTQPLDELLGSMDKVKIELARRSKKGKCQLPVELLRILVQPVQTLKVVVETLQESDKTKIPAASVAEPLKNLNSTLTLIEQEAAKEGEVQAVSKKILERLATPVKEINRIVGVSEVLKPEALERVSNHVQTLHKQLANMVQEMLFTPSKSKSPVGIESLPALRNLSESTREIINNLGNTTAENLPQTIKQKRQIFQPIIEPLKGFQSTIEQFQQFTGDEEVYSEAITEHLRNLDSNFLNIEKSLRSIPEKTKPEINHENLIQTIKEIRKEISVILRFVEFGGESSVEVWTALLAPLQKLNMNISAKKSGQDIPLLSKNSCSLGKSLEIIRQTSEDQLSMDISSGQDTRMSLAVLRPLEKPLQDLEEGFGVLVKHILEKERLTDEEKPVVERQLHGLLEILSQSFEIFQEKWVGTESTKEPDSALQEANILLDLVTELHKGTNAIQFQMSEFENISVNAETIIQKNIYVNLRNLMASIDEVEHLIRKDSFEVVPQLRVLGVKLKDLQSNIEAAKTTAETPEQAILLNNMSKSVANLINNLEKTRCKSTTPEKSILDQIVQKSVATFKQELLDVVYETGSEITEQECNRRVVRKAEEVAIKLNEVNTNFNIQSVPLVTSTLGELNKQIASIKKEEPTKAAIDDMIQAIENNINVIKEKNVFDEEQREVMVELFKQIETKVVEATANKQKVDVLIEPLKEVKQCFEAVSCESEGKFTQLLTKQAQELQENISMITEELKKSERPIEYVIQPLKLLCSALTEELHHSENVSALNEPDVPKPDTVKELLHLIRSNIRMVQCCPLQMSKTTILMSLESLQADISDAIQRPETSEVTLTVLENIVKPLRGIEQALETVQNPTKSEVPENLSSILKEAQNGISLVQTELTEKLNQSEEVNSLCKLVQPLDQLQISLSEILENFGQLESVTPQTAKLAEVIELSNIDGVLVTKLEALPAEAKEEIVRPLQTINSSLVEILKKGKREEETAILTENLAKSLKELDDSLEAVQEFSVATLPEEKIAKLKLIPQYLESAKAIFASGESKIYEDLLDGIEQLQQGIVNITQLSDTAHKITPSNANKANVEIFNNAINLIEHNVAIIEEKPVLWQEAKVALVEPLKAIESKLLEISEKDVGSKTETMVKNLNTVLCQLQDNIVNDIKSVQTVDVPFTEYESSLEEIKREVAALEAQTKNIIAEMTMPESSELQDLYELVEPMHKLQEGFDKVIHLQVVEEKDPMHPPPLEEIIHLTDDSVKIILTETKLSEQVKQEFVQSLLTLKQNAIEITEKEDAKGTPEKVLVNVVKPLQLLKTSMEMVEKPPAETTEQLPTTISNILKPVICEMEMQLATIQNQMVLEGHKDNIDLQSPIHFMESIVQPLEHMKICLIQILESVQSFGDSPESCNPTYTEVKNAVTQLLSSVNIVPELNESLKREFVEPLEDLCNKAEVLRTTNISEETKATVTVGLINPLLALLNATETLSDTKTETVEPLEQLPAVIENGIAVVEHKISSDLDEQHSSDAESTEILIKLIEPVKKLAHIPQDDMKEIVREINKCKKNVEEETTQKVSSEVQNLKNECEEKERVVLGPTLTESRTQETVKILSHLPATESQAQLLKDIVKELAATENLDVQKVATYVNQLRTNIPAIKNQEVINVASKLGLEKLLQETEINVRALKGIKPEKICVTALQDLIKSVVELGKVFTIAEASDSDFQQSAPTIQHCIENLKRCNINLIKEDGEAKEKLTKHVNQAEIKTVPEENVSSLDTSEVLKSSTLSELMHLVDTNILLIENKEAIQLPVKETLAAPLKGFLTKLEEISEGHTETQDNINRAIQNLIEPMKQISGEINKVEEAIEIKQLIQNALETTLTEVETEVTLFEAKIPSIVDCAPVKELIEPLKEYKAVSSNITYPEDFDKEIVKPLIHVIDQNMAAVGQVTVLKDELREAIKAPLADIKVNLEQTNEDNREASGILQTLVEPFTNLSEWLGKVETAQINSAGKAEIQEILLPVKHIQKEMETFQEVVSIEAAKSDEVQHSVVLQETGKSVSKLQTALAEVIQTYEVCSEIIEHQLKNSKLEEVIHLVEQDTVLISEQQILENEMIQAIVEPLREIQRKLKECSGKENEVNFELLNEMVTPFEDLKHQLETLHEKVAEEKCLQSLIQPLAQFQGSVEVLQDKISQDQSKELGHLSPSLDQLQKAIVQMLDEEKTGELKAQDTKKLVQLNEIVHLIDRNVALVEQVKVLEIGATITPQLKELQSTLSTAAENEKLNTQTVEILQNLIQPLKELEESLEVAETVPLAENKLLPQVATSLVELQREIADVEDQVTVVLQKERANELDEIPESLKKLRVCVGLVTMTPNVTETLMSFNVPEVGILKEVIQVLEKDTTLLEKTEGFEDVKALASPLRDLKVKLIEVATMKRPDEKSVNVLESLAKPLKELQKGLETIEEIEGEAADSLKTDQIFKILARQLIEMERGIAEVHKETIFELTEQKPTLEREKILKEFVEPLMSIQETLSHLHLQENLALENRMTENLSKLIEVTRNNFAALNETPILKKKLKDDLLKTVKKLEETFITLSDTKVTDESVINLLVQLKEPLNKITLELAKSENKNNSLIPPSSLKSIKEDVAYVENKLCDKVKKLDKQEGSSICLRIIDEQLKELGDALSECIEVIETIEKNKVKIGKVITLVNNVIDTVKNAQILEYDTINHLTDSFNELKLNLSNVEKDVIDSGAVSIVGNIENPLQELTDAFCVIKNKLNESQRHMKISEISAGNLSPLKKAQDTFEALQRQTKVEMNDQNKSEEEKILLAPFSECLHQVQIILQNILPLATEKSAIKEVIQVIDQTIKVANTNELIKEAIKTEIIEPLQHLEKRLRDTDLSKTTKQNEILLTENLAKPLNLIKSSLQTLVNETKNNLSLKNSFNSLAIPLMTAQEGITILQKTTSSVTTVLQDISKPLEELNEGISKILIAEKEINPESPELNHGSQEENDKMALILNDSEKTEEEKRPQYEDVKEKTDESEDTLRKEAEKNKKQMDEERKEAEEKKKKEENERLRKEAEEKKKKEEEETLKKEAEEKKKKEEEERLKKEAEEKRKTEEEERLKKEAEEKKKKEEEDRLKKETEEKKKKKEEERLKKEAEEKKKKEEEDRLKKETEEKKKKEEEERLKKEAEEKKKKEEEDRLKKEAEEKKKKEEEERLKKEEEERLKKEEEERLKKEAEEKKKKEEEERLKKEAEEKKKKEEEERLKKETEEKKKKEEEDRLKKETEEKKKKEEEERLKKEAEEKKKKEEEDRLKKETEEKKKKEEEERLKKEEEERLKKEAEEKKKKEEEDRLKKKAEEKKKKEEEERLKKEEEERLKKEAEEKKKKEEEDRLKKKAEEKKKKEEEERLKKKAEEKKKKEDEERLKKEAEEKKKKEEEERLKKEAEEKKKKEEEERLKKEAEEKKKKEEEERLKKEAEEKKKKEEEERLKKEAEEKRKTEEEERLKKEAEEKKKKEEEDRLKKEAEEKKKKEEEERLKKEAEEKKKKEEEDRLKKEAEEKKKKEEEERLKKEEEERLKKEEEERLKKEEEERLKKEEEERLKKEEEERLKKEEEERLKKEEEERLKKETEEKKKKEEEDRLKKKAEEKKKKEEEERLKKEAEEKKKKEEEERLKKEAEEKKKKEEEERLKTEAEEKKKKEEEERLKKEAEEKKKKEEEDRLKKETEEKKKKEEEERLKKEEEERLKKEEEERLKKEEEERLKKEEEERLKKEEEERLKKEEEERLKKEEEERLKKEEEESLKKEAEEKKKKEEEEKLKKKAEEKKKKEEEDRLKKKAEEKKKKEEEERLKKEAEQKKKKDEEERLKKEAEEKKKKEEEDRLKMEAEEKKKKEEEERLKKEAEQKKKKDEEERLKKEAEEKKKKDEEERLKKEAEEKKKKEEEDRLKKEAEEKKKKEEEDRLKMEAEEKKKKEEEDRLKKETEEKKKKEEEERLKKEAEEKKKKEDEERLKKEAEEKKKKEEQARLKKEAEEKKKKEEEERLKKEAEEKKKRNEENERLQKAAGEEKEKECDEKLKKREGHGRLNKEKDKKKKDTCNIRKVSVKKKTKGEGEMIYEEATRNIKQESEDKIQKNGGDGKTDIEYKKVDLEVESREVKSNIVDSQDDDTQKRMKESLKNDNKKRELLSSRSRCQEKTEGRAENDREINNDVMVSATAIGRQYKEAEEFKSIEKSRRPVARSRGLERWSKLKDEISDRHIKDTKVKVATKDTQSTTEHTGTELKTRKEMSATNSDRVEYGYGYKSTRIEPESFRNTTPALSSWQLNRPTKGSNYPDISGRAALGRAKSSGRTTLINSQSLSYLDLSSQRPRYSLPFYSKPMEHTSGWYRRKFHGSIGSFEIRSVTSSYASDFKSLSKTSLEKLSSPSLLSVHHSYEPAPFPPIFTRPIRESYRLSEDELRIECRVRSQPSSRITWLKNGVPIIPGSRYRMTEKIDGLCTLSVYNPQPDDSGEYSCKAENSVSSALYSHYVSFPGKQHSLDDVKCGLLPRSYDSPRFHSGLTDDKFPVGGTIALQVELKGTPRQVKWLRGTEELSFASSKIQSFEDSGVYTLLVSDASEKESGIYTCRAYGSNGHIDTSAHIRVVPEATARGGQPPKIISRQTNLLVATVEDDFVLTCRAKGDPKPKVIWLKGVKDITVTERTLVEHMDDYYRFTLKKVVPADAGTYWIVARNMYGSDRSFVTLQVIHLLIISIGSRPSYFKYKLQLISDKTKSQVTDTWAVQQFQMELERQQEKQPAGYSGYLLVPVER</sequence>
<feature type="domain" description="Ig-like" evidence="6">
    <location>
        <begin position="665"/>
        <end position="743"/>
    </location>
</feature>
<evidence type="ECO:0000313" key="8">
    <source>
        <dbReference type="Proteomes" id="UP001359485"/>
    </source>
</evidence>
<keyword evidence="2" id="KW-1015">Disulfide bond</keyword>
<proteinExistence type="predicted"/>
<comment type="caution">
    <text evidence="7">The sequence shown here is derived from an EMBL/GenBank/DDBJ whole genome shotgun (WGS) entry which is preliminary data.</text>
</comment>
<feature type="compositionally biased region" description="Basic and acidic residues" evidence="5">
    <location>
        <begin position="933"/>
        <end position="961"/>
    </location>
</feature>
<dbReference type="Pfam" id="PF07679">
    <property type="entry name" value="I-set"/>
    <property type="match status" value="10"/>
</dbReference>
<feature type="region of interest" description="Disordered" evidence="5">
    <location>
        <begin position="5449"/>
        <end position="5503"/>
    </location>
</feature>
<dbReference type="InterPro" id="IPR007110">
    <property type="entry name" value="Ig-like_dom"/>
</dbReference>
<feature type="domain" description="Ig-like" evidence="6">
    <location>
        <begin position="5949"/>
        <end position="6038"/>
    </location>
</feature>
<feature type="region of interest" description="Disordered" evidence="5">
    <location>
        <begin position="5560"/>
        <end position="5583"/>
    </location>
</feature>
<dbReference type="InterPro" id="IPR013783">
    <property type="entry name" value="Ig-like_fold"/>
</dbReference>
<reference evidence="7 8" key="1">
    <citation type="submission" date="2023-09" db="EMBL/GenBank/DDBJ databases">
        <title>Genomes of two closely related lineages of the louse Polyplax serrata with different host specificities.</title>
        <authorList>
            <person name="Martinu J."/>
            <person name="Tarabai H."/>
            <person name="Stefka J."/>
            <person name="Hypsa V."/>
        </authorList>
    </citation>
    <scope>NUCLEOTIDE SEQUENCE [LARGE SCALE GENOMIC DNA]</scope>
    <source>
        <strain evidence="7">98ZLc_SE</strain>
    </source>
</reference>
<feature type="compositionally biased region" description="Basic and acidic residues" evidence="5">
    <location>
        <begin position="5414"/>
        <end position="5436"/>
    </location>
</feature>
<dbReference type="PANTHER" id="PTHR45080">
    <property type="entry name" value="CONTACTIN 5"/>
    <property type="match status" value="1"/>
</dbReference>
<keyword evidence="8" id="KW-1185">Reference proteome</keyword>
<feature type="region of interest" description="Disordered" evidence="5">
    <location>
        <begin position="892"/>
        <end position="915"/>
    </location>
</feature>
<evidence type="ECO:0000256" key="3">
    <source>
        <dbReference type="ARBA" id="ARBA00023319"/>
    </source>
</evidence>
<dbReference type="InterPro" id="IPR050958">
    <property type="entry name" value="Cell_Adh-Cytoskel_Orgn"/>
</dbReference>
<dbReference type="PROSITE" id="PS50835">
    <property type="entry name" value="IG_LIKE"/>
    <property type="match status" value="9"/>
</dbReference>
<feature type="domain" description="Ig-like" evidence="6">
    <location>
        <begin position="5735"/>
        <end position="5825"/>
    </location>
</feature>
<feature type="coiled-coil region" evidence="4">
    <location>
        <begin position="3620"/>
        <end position="3647"/>
    </location>
</feature>
<evidence type="ECO:0000256" key="2">
    <source>
        <dbReference type="ARBA" id="ARBA00023157"/>
    </source>
</evidence>
<feature type="compositionally biased region" description="Basic and acidic residues" evidence="5">
    <location>
        <begin position="5573"/>
        <end position="5583"/>
    </location>
</feature>
<dbReference type="Proteomes" id="UP001359485">
    <property type="component" value="Unassembled WGS sequence"/>
</dbReference>
<dbReference type="CDD" id="cd00096">
    <property type="entry name" value="Ig"/>
    <property type="match status" value="2"/>
</dbReference>
<feature type="domain" description="Ig-like" evidence="6">
    <location>
        <begin position="173"/>
        <end position="261"/>
    </location>
</feature>
<feature type="domain" description="Ig-like" evidence="6">
    <location>
        <begin position="271"/>
        <end position="351"/>
    </location>
</feature>
<dbReference type="PANTHER" id="PTHR45080:SF8">
    <property type="entry name" value="IG-LIKE DOMAIN-CONTAINING PROTEIN"/>
    <property type="match status" value="1"/>
</dbReference>
<feature type="coiled-coil region" evidence="4">
    <location>
        <begin position="2861"/>
        <end position="2900"/>
    </location>
</feature>
<feature type="compositionally biased region" description="Low complexity" evidence="5">
    <location>
        <begin position="1143"/>
        <end position="1153"/>
    </location>
</feature>
<evidence type="ECO:0000313" key="7">
    <source>
        <dbReference type="EMBL" id="KAK6627491.1"/>
    </source>
</evidence>
<feature type="compositionally biased region" description="Basic and acidic residues" evidence="5">
    <location>
        <begin position="1053"/>
        <end position="1089"/>
    </location>
</feature>
<feature type="region of interest" description="Disordered" evidence="5">
    <location>
        <begin position="930"/>
        <end position="1184"/>
    </location>
</feature>
<dbReference type="InterPro" id="IPR003599">
    <property type="entry name" value="Ig_sub"/>
</dbReference>